<reference evidence="1 2" key="1">
    <citation type="submission" date="2019-02" db="EMBL/GenBank/DDBJ databases">
        <title>Genome sequencing of the rare red list fungi Hericium alpestre (H. flagellum).</title>
        <authorList>
            <person name="Buettner E."/>
            <person name="Kellner H."/>
        </authorList>
    </citation>
    <scope>NUCLEOTIDE SEQUENCE [LARGE SCALE GENOMIC DNA]</scope>
    <source>
        <strain evidence="1 2">DSM 108284</strain>
    </source>
</reference>
<organism evidence="1 2">
    <name type="scientific">Hericium alpestre</name>
    <dbReference type="NCBI Taxonomy" id="135208"/>
    <lineage>
        <taxon>Eukaryota</taxon>
        <taxon>Fungi</taxon>
        <taxon>Dikarya</taxon>
        <taxon>Basidiomycota</taxon>
        <taxon>Agaricomycotina</taxon>
        <taxon>Agaricomycetes</taxon>
        <taxon>Russulales</taxon>
        <taxon>Hericiaceae</taxon>
        <taxon>Hericium</taxon>
    </lineage>
</organism>
<proteinExistence type="predicted"/>
<evidence type="ECO:0000313" key="1">
    <source>
        <dbReference type="EMBL" id="TFY79732.1"/>
    </source>
</evidence>
<sequence>MSSFDALSERSDGKEKTLLKPAKDLTCQYCLKQMPKKEDLFRCKDCKLVAYCGQFPPPSAATSSRTEPAKGRACQKADWGHHKDNCWRARSKRVEYKADHKLLKSHLSQSGSSSKEVRMKEYERFNEWVSVNLVTIYWASICAARVQHGSASLRSMPLNRFMFILAARPRITGTDDPSTTFVVSNAMLRPLDVQREPVLCDVTGTTQKLEDMSVMWYTYVGEQWRALDRFLGIMPVLCSYAEAAIYNGTPMLEPLPQVARVRPLPETHVGMSLWERWLPIMQAMVQRGHVLGPMEAMEDIDMKARVGTMQKVGENWEWVQMSDEDARRFNYPEFASDAFASGT</sequence>
<keyword evidence="2" id="KW-1185">Reference proteome</keyword>
<protein>
    <submittedName>
        <fullName evidence="1">Uncharacterized protein</fullName>
    </submittedName>
</protein>
<dbReference type="EMBL" id="SFCI01000450">
    <property type="protein sequence ID" value="TFY79732.1"/>
    <property type="molecule type" value="Genomic_DNA"/>
</dbReference>
<name>A0A4Y9ZY46_9AGAM</name>
<dbReference type="AlphaFoldDB" id="A0A4Y9ZY46"/>
<comment type="caution">
    <text evidence="1">The sequence shown here is derived from an EMBL/GenBank/DDBJ whole genome shotgun (WGS) entry which is preliminary data.</text>
</comment>
<gene>
    <name evidence="1" type="ORF">EWM64_g4281</name>
</gene>
<evidence type="ECO:0000313" key="2">
    <source>
        <dbReference type="Proteomes" id="UP000298061"/>
    </source>
</evidence>
<dbReference type="Proteomes" id="UP000298061">
    <property type="component" value="Unassembled WGS sequence"/>
</dbReference>
<accession>A0A4Y9ZY46</accession>
<dbReference type="Gene3D" id="6.10.140.2220">
    <property type="match status" value="1"/>
</dbReference>